<sequence>MINNSSFGVQKQQKIQLKLLNNINKNSLFVV</sequence>
<dbReference type="AlphaFoldDB" id="W1RX00"/>
<gene>
    <name evidence="1" type="ORF">D104_09985</name>
</gene>
<keyword evidence="2" id="KW-1185">Reference proteome</keyword>
<dbReference type="EMBL" id="AYOZ01000017">
    <property type="protein sequence ID" value="ETI60224.1"/>
    <property type="molecule type" value="Genomic_DNA"/>
</dbReference>
<evidence type="ECO:0000313" key="2">
    <source>
        <dbReference type="Proteomes" id="UP000018857"/>
    </source>
</evidence>
<proteinExistence type="predicted"/>
<comment type="caution">
    <text evidence="1">The sequence shown here is derived from an EMBL/GenBank/DDBJ whole genome shotgun (WGS) entry which is preliminary data.</text>
</comment>
<evidence type="ECO:0000313" key="1">
    <source>
        <dbReference type="EMBL" id="ETI60224.1"/>
    </source>
</evidence>
<reference evidence="1 2" key="1">
    <citation type="journal article" date="2014" name="Genome Announc.">
        <title>Draft Genome Sequence of Marinomonas sp. Strain D104, a Polycyclic Aromatic Hydrocarbon-Degrading Bacterium from the Deep-Sea Sediment of the Arctic Ocean.</title>
        <authorList>
            <person name="Dong C."/>
            <person name="Bai X."/>
            <person name="Lai Q."/>
            <person name="Xie Y."/>
            <person name="Chen X."/>
            <person name="Shao Z."/>
        </authorList>
    </citation>
    <scope>NUCLEOTIDE SEQUENCE [LARGE SCALE GENOMIC DNA]</scope>
    <source>
        <strain evidence="1 2">D104</strain>
    </source>
</reference>
<dbReference type="Proteomes" id="UP000018857">
    <property type="component" value="Unassembled WGS sequence"/>
</dbReference>
<name>W1RX00_9GAMM</name>
<organism evidence="1 2">
    <name type="scientific">Marinomonas profundimaris</name>
    <dbReference type="NCBI Taxonomy" id="1208321"/>
    <lineage>
        <taxon>Bacteria</taxon>
        <taxon>Pseudomonadati</taxon>
        <taxon>Pseudomonadota</taxon>
        <taxon>Gammaproteobacteria</taxon>
        <taxon>Oceanospirillales</taxon>
        <taxon>Oceanospirillaceae</taxon>
        <taxon>Marinomonas</taxon>
    </lineage>
</organism>
<accession>W1RX00</accession>
<protein>
    <submittedName>
        <fullName evidence="1">Uncharacterized protein</fullName>
    </submittedName>
</protein>